<dbReference type="PROSITE" id="PS51257">
    <property type="entry name" value="PROKAR_LIPOPROTEIN"/>
    <property type="match status" value="1"/>
</dbReference>
<gene>
    <name evidence="1" type="ORF">GO620_011390</name>
</gene>
<organism evidence="1 2">
    <name type="scientific">Mucilaginibacter ginkgonis</name>
    <dbReference type="NCBI Taxonomy" id="2682091"/>
    <lineage>
        <taxon>Bacteria</taxon>
        <taxon>Pseudomonadati</taxon>
        <taxon>Bacteroidota</taxon>
        <taxon>Sphingobacteriia</taxon>
        <taxon>Sphingobacteriales</taxon>
        <taxon>Sphingobacteriaceae</taxon>
        <taxon>Mucilaginibacter</taxon>
    </lineage>
</organism>
<accession>A0A6I4I0Z5</accession>
<evidence type="ECO:0000313" key="2">
    <source>
        <dbReference type="Proteomes" id="UP000429232"/>
    </source>
</evidence>
<evidence type="ECO:0000313" key="1">
    <source>
        <dbReference type="EMBL" id="QQL48780.1"/>
    </source>
</evidence>
<dbReference type="Proteomes" id="UP000429232">
    <property type="component" value="Chromosome"/>
</dbReference>
<reference evidence="1 2" key="1">
    <citation type="submission" date="2020-12" db="EMBL/GenBank/DDBJ databases">
        <title>HMF7856_wgs.fasta genome submission.</title>
        <authorList>
            <person name="Kang H."/>
            <person name="Kim H."/>
            <person name="Joh K."/>
        </authorList>
    </citation>
    <scope>NUCLEOTIDE SEQUENCE [LARGE SCALE GENOMIC DNA]</scope>
    <source>
        <strain evidence="1 2">HMF7856</strain>
    </source>
</reference>
<dbReference type="KEGG" id="mgik:GO620_011390"/>
<name>A0A6I4I0Z5_9SPHI</name>
<protein>
    <submittedName>
        <fullName evidence="1">Uncharacterized protein</fullName>
    </submittedName>
</protein>
<dbReference type="EMBL" id="CP066775">
    <property type="protein sequence ID" value="QQL48780.1"/>
    <property type="molecule type" value="Genomic_DNA"/>
</dbReference>
<keyword evidence="2" id="KW-1185">Reference proteome</keyword>
<proteinExistence type="predicted"/>
<sequence>MKKSFLSKSLLRYAAALTFMAALIYGCKKELSTGALVAATTSEARTWYENTYPKLAVSAKASQSMSDLPDYSQLLQPDWDKAVIYKRFGQDVTEVSVGAESNLLSALKI</sequence>
<dbReference type="RefSeq" id="WP_157525485.1">
    <property type="nucleotide sequence ID" value="NZ_CP066775.1"/>
</dbReference>
<dbReference type="AlphaFoldDB" id="A0A6I4I0Z5"/>